<dbReference type="Proteomes" id="UP000002007">
    <property type="component" value="Chromosome"/>
</dbReference>
<dbReference type="EMBL" id="CP000910">
    <property type="protein sequence ID" value="ABY23045.1"/>
    <property type="molecule type" value="Genomic_DNA"/>
</dbReference>
<feature type="transmembrane region" description="Helical" evidence="7">
    <location>
        <begin position="32"/>
        <end position="50"/>
    </location>
</feature>
<dbReference type="AlphaFoldDB" id="A9WPS4"/>
<accession>A9WPS4</accession>
<dbReference type="STRING" id="288705.RSal33209_1308"/>
<dbReference type="eggNOG" id="COG0601">
    <property type="taxonomic scope" value="Bacteria"/>
</dbReference>
<evidence type="ECO:0000256" key="2">
    <source>
        <dbReference type="ARBA" id="ARBA00022448"/>
    </source>
</evidence>
<evidence type="ECO:0000256" key="6">
    <source>
        <dbReference type="ARBA" id="ARBA00023136"/>
    </source>
</evidence>
<feature type="transmembrane region" description="Helical" evidence="7">
    <location>
        <begin position="121"/>
        <end position="142"/>
    </location>
</feature>
<keyword evidence="5 7" id="KW-1133">Transmembrane helix</keyword>
<protein>
    <submittedName>
        <fullName evidence="9">Dipeptide transport system permease protein</fullName>
    </submittedName>
</protein>
<evidence type="ECO:0000256" key="7">
    <source>
        <dbReference type="SAM" id="Phobius"/>
    </source>
</evidence>
<keyword evidence="3" id="KW-1003">Cell membrane</keyword>
<evidence type="ECO:0000256" key="5">
    <source>
        <dbReference type="ARBA" id="ARBA00022989"/>
    </source>
</evidence>
<keyword evidence="2" id="KW-0813">Transport</keyword>
<keyword evidence="4 7" id="KW-0812">Transmembrane</keyword>
<feature type="domain" description="ABC transmembrane type-1" evidence="8">
    <location>
        <begin position="115"/>
        <end position="196"/>
    </location>
</feature>
<dbReference type="Pfam" id="PF19300">
    <property type="entry name" value="BPD_transp_1_N"/>
    <property type="match status" value="1"/>
</dbReference>
<proteinExistence type="predicted"/>
<keyword evidence="6 7" id="KW-0472">Membrane</keyword>
<dbReference type="KEGG" id="rsa:RSal33209_1308"/>
<evidence type="ECO:0000313" key="9">
    <source>
        <dbReference type="EMBL" id="ABY23045.1"/>
    </source>
</evidence>
<evidence type="ECO:0000259" key="8">
    <source>
        <dbReference type="PROSITE" id="PS50928"/>
    </source>
</evidence>
<dbReference type="GO" id="GO:0055085">
    <property type="term" value="P:transmembrane transport"/>
    <property type="evidence" value="ECO:0007669"/>
    <property type="project" value="InterPro"/>
</dbReference>
<evidence type="ECO:0000256" key="3">
    <source>
        <dbReference type="ARBA" id="ARBA00022475"/>
    </source>
</evidence>
<gene>
    <name evidence="9" type="primary">dppB.1</name>
    <name evidence="9" type="ordered locus">RSal33209_1308</name>
</gene>
<dbReference type="InterPro" id="IPR000515">
    <property type="entry name" value="MetI-like"/>
</dbReference>
<sequence length="196" mass="20967">MAVNTLSPEAQQSAWFAPGSWSRFAARRTGRFLIAIVILVTVAFLMLHLIPGDPARQSLGPTASQEQVADRQHELGLDQPLIVQYFSFWQGLLTGNPGHSISLRIPVSEVIASRFPATAELALFTLIVVLVVAIPLGLLAAALTRGGRRRGLELGFTSVSGLVSVIPEFLIGVGLVYLFSVNVQWLPVAGRAGPSS</sequence>
<evidence type="ECO:0000256" key="4">
    <source>
        <dbReference type="ARBA" id="ARBA00022692"/>
    </source>
</evidence>
<evidence type="ECO:0000256" key="1">
    <source>
        <dbReference type="ARBA" id="ARBA00004651"/>
    </source>
</evidence>
<feature type="transmembrane region" description="Helical" evidence="7">
    <location>
        <begin position="154"/>
        <end position="179"/>
    </location>
</feature>
<dbReference type="InterPro" id="IPR045621">
    <property type="entry name" value="BPD_transp_1_N"/>
</dbReference>
<comment type="subcellular location">
    <subcellularLocation>
        <location evidence="1">Cell membrane</location>
        <topology evidence="1">Multi-pass membrane protein</topology>
    </subcellularLocation>
</comment>
<evidence type="ECO:0000313" key="10">
    <source>
        <dbReference type="Proteomes" id="UP000002007"/>
    </source>
</evidence>
<dbReference type="HOGENOM" id="CLU_036879_5_3_11"/>
<dbReference type="PANTHER" id="PTHR43163">
    <property type="entry name" value="DIPEPTIDE TRANSPORT SYSTEM PERMEASE PROTEIN DPPB-RELATED"/>
    <property type="match status" value="1"/>
</dbReference>
<dbReference type="PROSITE" id="PS50928">
    <property type="entry name" value="ABC_TM1"/>
    <property type="match status" value="1"/>
</dbReference>
<name>A9WPS4_RENSM</name>
<dbReference type="GO" id="GO:0005886">
    <property type="term" value="C:plasma membrane"/>
    <property type="evidence" value="ECO:0007669"/>
    <property type="project" value="UniProtKB-SubCell"/>
</dbReference>
<dbReference type="RefSeq" id="WP_012244728.1">
    <property type="nucleotide sequence ID" value="NC_010168.1"/>
</dbReference>
<dbReference type="PANTHER" id="PTHR43163:SF6">
    <property type="entry name" value="DIPEPTIDE TRANSPORT SYSTEM PERMEASE PROTEIN DPPB-RELATED"/>
    <property type="match status" value="1"/>
</dbReference>
<organism evidence="9 10">
    <name type="scientific">Renibacterium salmoninarum (strain ATCC 33209 / DSM 20767 / JCM 11484 / NBRC 15589 / NCIMB 2235)</name>
    <dbReference type="NCBI Taxonomy" id="288705"/>
    <lineage>
        <taxon>Bacteria</taxon>
        <taxon>Bacillati</taxon>
        <taxon>Actinomycetota</taxon>
        <taxon>Actinomycetes</taxon>
        <taxon>Micrococcales</taxon>
        <taxon>Micrococcaceae</taxon>
        <taxon>Renibacterium</taxon>
    </lineage>
</organism>
<keyword evidence="10" id="KW-1185">Reference proteome</keyword>
<reference evidence="10" key="1">
    <citation type="journal article" date="2008" name="J. Bacteriol.">
        <title>Genome sequence of the fish pathogen Renibacterium salmoninarum suggests reductive evolution away from an environmental Arthrobacter ancestor.</title>
        <authorList>
            <person name="Wiens G.D."/>
            <person name="Rockey D.D."/>
            <person name="Wu Z."/>
            <person name="Chang J."/>
            <person name="Levy R."/>
            <person name="Crane S."/>
            <person name="Chen D.S."/>
            <person name="Capri G.R."/>
            <person name="Burnett J.R."/>
            <person name="Sudheesh P.S."/>
            <person name="Schipma M.J."/>
            <person name="Burd H."/>
            <person name="Bhattacharyya A."/>
            <person name="Rhodes L.D."/>
            <person name="Kaul R."/>
            <person name="Strom M.S."/>
        </authorList>
    </citation>
    <scope>NUCLEOTIDE SEQUENCE [LARGE SCALE GENOMIC DNA]</scope>
    <source>
        <strain evidence="10">ATCC 33209 / DSM 20767 / JCM 11484 / NBRC 15589 / NCIMB 2235</strain>
    </source>
</reference>